<dbReference type="RefSeq" id="WP_158341967.1">
    <property type="nucleotide sequence ID" value="NZ_CP033012.1"/>
</dbReference>
<dbReference type="FunFam" id="3.40.50.300:FF:000604">
    <property type="entry name" value="ABC transporter B family member 28"/>
    <property type="match status" value="1"/>
</dbReference>
<dbReference type="GO" id="GO:0008559">
    <property type="term" value="F:ABC-type xenobiotic transporter activity"/>
    <property type="evidence" value="ECO:0007669"/>
    <property type="project" value="UniProtKB-EC"/>
</dbReference>
<reference evidence="16 17" key="1">
    <citation type="submission" date="2018-10" db="EMBL/GenBank/DDBJ databases">
        <title>Comparative functional genomics of the obligate endosymbiont Buchnera aphidicola.</title>
        <authorList>
            <person name="Chong R.A."/>
        </authorList>
    </citation>
    <scope>NUCLEOTIDE SEQUENCE [LARGE SCALE GENOMIC DNA]</scope>
    <source>
        <strain evidence="16 17">Aoe</strain>
    </source>
</reference>
<dbReference type="PROSITE" id="PS50929">
    <property type="entry name" value="ABC_TM1F"/>
    <property type="match status" value="1"/>
</dbReference>
<dbReference type="Gene3D" id="3.40.50.300">
    <property type="entry name" value="P-loop containing nucleotide triphosphate hydrolases"/>
    <property type="match status" value="1"/>
</dbReference>
<dbReference type="PANTHER" id="PTHR43394:SF1">
    <property type="entry name" value="ATP-BINDING CASSETTE SUB-FAMILY B MEMBER 10, MITOCHONDRIAL"/>
    <property type="match status" value="1"/>
</dbReference>
<evidence type="ECO:0000256" key="12">
    <source>
        <dbReference type="ARBA" id="ARBA00040960"/>
    </source>
</evidence>
<proteinExistence type="inferred from homology"/>
<dbReference type="NCBIfam" id="NF008056">
    <property type="entry name" value="PRK10790.1"/>
    <property type="match status" value="1"/>
</dbReference>
<dbReference type="InterPro" id="IPR003593">
    <property type="entry name" value="AAA+_ATPase"/>
</dbReference>
<feature type="domain" description="ABC transmembrane type-1" evidence="15">
    <location>
        <begin position="28"/>
        <end position="311"/>
    </location>
</feature>
<feature type="transmembrane region" description="Helical" evidence="13">
    <location>
        <begin position="251"/>
        <end position="275"/>
    </location>
</feature>
<evidence type="ECO:0000256" key="7">
    <source>
        <dbReference type="ARBA" id="ARBA00022741"/>
    </source>
</evidence>
<dbReference type="AlphaFoldDB" id="A0A4D6XVG8"/>
<comment type="subcellular location">
    <subcellularLocation>
        <location evidence="1">Cell membrane</location>
        <topology evidence="1">Multi-pass membrane protein</topology>
    </subcellularLocation>
</comment>
<keyword evidence="7" id="KW-0547">Nucleotide-binding</keyword>
<sequence>MLNCFIKLWPIFQRLLAYSKKYSKSLYIAFFLLIAASIAEVSSPILIKYFIQNIIEKKERNVHLITLIILCFLILQIIASTLTYIEAILFNKISVKIVYAIRSEVMRSALAQPVYIFDAQPIGQLISKVTNDTEVIRELYDTVISTTLRGTAFISTMLISMFFLEWHMAILAITMIPIVLIIMLIHQKFSTPLLRKVRFYIANINNKFNEIINGMNVIKQFNQEDRFGKYLKETSYSHYLARIKILKLDGFLLRPLLSFISSIILCSLMLLVNYFSNKLFEVGVLYAFINYLGRLNEPLIAIITQQTILQQAIVAGERIFELIDSPKQNYGENKITISTGKIAINNLNFSYSKNSALSLNNINLIIPNKKFIAFVGNTGSGKSTLVNLIMGFYPIKNQRIFIDNKDINSLSYFSLRTGIAIVQQDPIILADTILNNIDLGRNISIKKILKTLKLVKLYSFIKSMPNGIHTMLGEQGNNLSVGQKQLLAIARVLVIKPKILILDEATANIDSETEKTIQETLTTIRKNTTLVIIAHRLSTITDADNIIVLQNGKIIEEGTHKELINKRKVYFKMYKGQTYNQ</sequence>
<evidence type="ECO:0000259" key="14">
    <source>
        <dbReference type="PROSITE" id="PS50893"/>
    </source>
</evidence>
<dbReference type="SUPFAM" id="SSF90123">
    <property type="entry name" value="ABC transporter transmembrane region"/>
    <property type="match status" value="1"/>
</dbReference>
<dbReference type="InterPro" id="IPR003439">
    <property type="entry name" value="ABC_transporter-like_ATP-bd"/>
</dbReference>
<evidence type="ECO:0000313" key="16">
    <source>
        <dbReference type="EMBL" id="QCI19487.1"/>
    </source>
</evidence>
<dbReference type="PANTHER" id="PTHR43394">
    <property type="entry name" value="ATP-DEPENDENT PERMEASE MDL1, MITOCHONDRIAL"/>
    <property type="match status" value="1"/>
</dbReference>
<dbReference type="EC" id="7.6.2.2" evidence="3"/>
<dbReference type="CDD" id="cd18544">
    <property type="entry name" value="ABC_6TM_TmrA_like"/>
    <property type="match status" value="1"/>
</dbReference>
<dbReference type="InterPro" id="IPR011527">
    <property type="entry name" value="ABC1_TM_dom"/>
</dbReference>
<evidence type="ECO:0000256" key="1">
    <source>
        <dbReference type="ARBA" id="ARBA00004651"/>
    </source>
</evidence>
<evidence type="ECO:0000259" key="15">
    <source>
        <dbReference type="PROSITE" id="PS50929"/>
    </source>
</evidence>
<keyword evidence="5" id="KW-1003">Cell membrane</keyword>
<dbReference type="InterPro" id="IPR036640">
    <property type="entry name" value="ABC1_TM_sf"/>
</dbReference>
<evidence type="ECO:0000256" key="9">
    <source>
        <dbReference type="ARBA" id="ARBA00022989"/>
    </source>
</evidence>
<dbReference type="Gene3D" id="1.20.1560.10">
    <property type="entry name" value="ABC transporter type 1, transmembrane domain"/>
    <property type="match status" value="1"/>
</dbReference>
<dbReference type="GO" id="GO:0005886">
    <property type="term" value="C:plasma membrane"/>
    <property type="evidence" value="ECO:0007669"/>
    <property type="project" value="UniProtKB-SubCell"/>
</dbReference>
<keyword evidence="9 13" id="KW-1133">Transmembrane helix</keyword>
<evidence type="ECO:0000256" key="6">
    <source>
        <dbReference type="ARBA" id="ARBA00022692"/>
    </source>
</evidence>
<evidence type="ECO:0000256" key="5">
    <source>
        <dbReference type="ARBA" id="ARBA00022475"/>
    </source>
</evidence>
<keyword evidence="17" id="KW-1185">Reference proteome</keyword>
<dbReference type="Proteomes" id="UP000298677">
    <property type="component" value="Chromosome"/>
</dbReference>
<feature type="transmembrane region" description="Helical" evidence="13">
    <location>
        <begin position="62"/>
        <end position="85"/>
    </location>
</feature>
<dbReference type="InterPro" id="IPR027417">
    <property type="entry name" value="P-loop_NTPase"/>
</dbReference>
<evidence type="ECO:0000256" key="3">
    <source>
        <dbReference type="ARBA" id="ARBA00012191"/>
    </source>
</evidence>
<evidence type="ECO:0000256" key="2">
    <source>
        <dbReference type="ARBA" id="ARBA00006526"/>
    </source>
</evidence>
<feature type="transmembrane region" description="Helical" evidence="13">
    <location>
        <begin position="26"/>
        <end position="50"/>
    </location>
</feature>
<comment type="catalytic activity">
    <reaction evidence="11">
        <text>ATP + H2O + xenobioticSide 1 = ADP + phosphate + xenobioticSide 2.</text>
        <dbReference type="EC" id="7.6.2.2"/>
    </reaction>
</comment>
<keyword evidence="4" id="KW-0813">Transport</keyword>
<protein>
    <recommendedName>
        <fullName evidence="12">Multidrug resistance-like ATP-binding protein MdlB</fullName>
        <ecNumber evidence="3">7.6.2.2</ecNumber>
    </recommendedName>
</protein>
<dbReference type="SMART" id="SM00382">
    <property type="entry name" value="AAA"/>
    <property type="match status" value="1"/>
</dbReference>
<dbReference type="GO" id="GO:0015421">
    <property type="term" value="F:ABC-type oligopeptide transporter activity"/>
    <property type="evidence" value="ECO:0007669"/>
    <property type="project" value="TreeGrafter"/>
</dbReference>
<dbReference type="SUPFAM" id="SSF52540">
    <property type="entry name" value="P-loop containing nucleoside triphosphate hydrolases"/>
    <property type="match status" value="1"/>
</dbReference>
<feature type="transmembrane region" description="Helical" evidence="13">
    <location>
        <begin position="166"/>
        <end position="186"/>
    </location>
</feature>
<name>A0A4D6XVG8_9GAMM</name>
<dbReference type="PROSITE" id="PS00211">
    <property type="entry name" value="ABC_TRANSPORTER_1"/>
    <property type="match status" value="1"/>
</dbReference>
<dbReference type="OrthoDB" id="9806127at2"/>
<dbReference type="GO" id="GO:0016887">
    <property type="term" value="F:ATP hydrolysis activity"/>
    <property type="evidence" value="ECO:0007669"/>
    <property type="project" value="InterPro"/>
</dbReference>
<dbReference type="GO" id="GO:0005737">
    <property type="term" value="C:cytoplasm"/>
    <property type="evidence" value="ECO:0007669"/>
    <property type="project" value="UniProtKB-ARBA"/>
</dbReference>
<keyword evidence="6 13" id="KW-0812">Transmembrane</keyword>
<evidence type="ECO:0000256" key="8">
    <source>
        <dbReference type="ARBA" id="ARBA00022840"/>
    </source>
</evidence>
<evidence type="ECO:0000256" key="13">
    <source>
        <dbReference type="SAM" id="Phobius"/>
    </source>
</evidence>
<dbReference type="InterPro" id="IPR017871">
    <property type="entry name" value="ABC_transporter-like_CS"/>
</dbReference>
<evidence type="ECO:0000256" key="11">
    <source>
        <dbReference type="ARBA" id="ARBA00034018"/>
    </source>
</evidence>
<evidence type="ECO:0000313" key="17">
    <source>
        <dbReference type="Proteomes" id="UP000298677"/>
    </source>
</evidence>
<dbReference type="Pfam" id="PF00664">
    <property type="entry name" value="ABC_membrane"/>
    <property type="match status" value="1"/>
</dbReference>
<accession>A0A4D6XVG8</accession>
<organism evidence="16 17">
    <name type="scientific">Buchnera aphidicola</name>
    <name type="common">Anoecia oenotherae</name>
    <dbReference type="NCBI Taxonomy" id="1241833"/>
    <lineage>
        <taxon>Bacteria</taxon>
        <taxon>Pseudomonadati</taxon>
        <taxon>Pseudomonadota</taxon>
        <taxon>Gammaproteobacteria</taxon>
        <taxon>Enterobacterales</taxon>
        <taxon>Erwiniaceae</taxon>
        <taxon>Buchnera</taxon>
    </lineage>
</organism>
<comment type="similarity">
    <text evidence="2">Belongs to the ABC transporter superfamily. Drug exporter-2 (TC 3.A.1.117) family.</text>
</comment>
<keyword evidence="10 13" id="KW-0472">Membrane</keyword>
<keyword evidence="8 16" id="KW-0067">ATP-binding</keyword>
<feature type="domain" description="ABC transporter" evidence="14">
    <location>
        <begin position="342"/>
        <end position="576"/>
    </location>
</feature>
<dbReference type="EMBL" id="CP033012">
    <property type="protein sequence ID" value="QCI19487.1"/>
    <property type="molecule type" value="Genomic_DNA"/>
</dbReference>
<dbReference type="InterPro" id="IPR039421">
    <property type="entry name" value="Type_1_exporter"/>
</dbReference>
<dbReference type="PROSITE" id="PS50893">
    <property type="entry name" value="ABC_TRANSPORTER_2"/>
    <property type="match status" value="1"/>
</dbReference>
<dbReference type="Pfam" id="PF00005">
    <property type="entry name" value="ABC_tran"/>
    <property type="match status" value="1"/>
</dbReference>
<evidence type="ECO:0000256" key="4">
    <source>
        <dbReference type="ARBA" id="ARBA00022448"/>
    </source>
</evidence>
<evidence type="ECO:0000256" key="10">
    <source>
        <dbReference type="ARBA" id="ARBA00023136"/>
    </source>
</evidence>
<gene>
    <name evidence="16" type="ORF">D9V65_01905</name>
</gene>
<dbReference type="GO" id="GO:0005524">
    <property type="term" value="F:ATP binding"/>
    <property type="evidence" value="ECO:0007669"/>
    <property type="project" value="UniProtKB-KW"/>
</dbReference>